<feature type="signal peptide" evidence="1">
    <location>
        <begin position="1"/>
        <end position="19"/>
    </location>
</feature>
<dbReference type="RefSeq" id="WP_084391330.1">
    <property type="nucleotide sequence ID" value="NZ_BMKF01000002.1"/>
</dbReference>
<keyword evidence="1" id="KW-0732">Signal</keyword>
<gene>
    <name evidence="2" type="ORF">GCM10011503_27690</name>
</gene>
<protein>
    <recommendedName>
        <fullName evidence="4">Lipoprotein</fullName>
    </recommendedName>
</protein>
<sequence length="115" mass="13213">MTKRIATFAAALAGGTLMTACSTLGLGCDNYLNYGEIMDTWIGADLMDYERRQNTRPISTLKRPQNRTEYTYRVKDEWIGNQRYECITRMTADDKTGRITNWSYEGNSCYGYCDD</sequence>
<comment type="caution">
    <text evidence="2">The sequence shown here is derived from an EMBL/GenBank/DDBJ whole genome shotgun (WGS) entry which is preliminary data.</text>
</comment>
<organism evidence="2 3">
    <name type="scientific">Henriciella pelagia</name>
    <dbReference type="NCBI Taxonomy" id="1977912"/>
    <lineage>
        <taxon>Bacteria</taxon>
        <taxon>Pseudomonadati</taxon>
        <taxon>Pseudomonadota</taxon>
        <taxon>Alphaproteobacteria</taxon>
        <taxon>Hyphomonadales</taxon>
        <taxon>Hyphomonadaceae</taxon>
        <taxon>Henriciella</taxon>
    </lineage>
</organism>
<reference evidence="3" key="1">
    <citation type="journal article" date="2019" name="Int. J. Syst. Evol. Microbiol.">
        <title>The Global Catalogue of Microorganisms (GCM) 10K type strain sequencing project: providing services to taxonomists for standard genome sequencing and annotation.</title>
        <authorList>
            <consortium name="The Broad Institute Genomics Platform"/>
            <consortium name="The Broad Institute Genome Sequencing Center for Infectious Disease"/>
            <person name="Wu L."/>
            <person name="Ma J."/>
        </authorList>
    </citation>
    <scope>NUCLEOTIDE SEQUENCE [LARGE SCALE GENOMIC DNA]</scope>
    <source>
        <strain evidence="3">CGMCC 1.15928</strain>
    </source>
</reference>
<feature type="chain" id="PRO_5046811658" description="Lipoprotein" evidence="1">
    <location>
        <begin position="20"/>
        <end position="115"/>
    </location>
</feature>
<dbReference type="EMBL" id="BMKF01000002">
    <property type="protein sequence ID" value="GGB77377.1"/>
    <property type="molecule type" value="Genomic_DNA"/>
</dbReference>
<evidence type="ECO:0000313" key="2">
    <source>
        <dbReference type="EMBL" id="GGB77377.1"/>
    </source>
</evidence>
<dbReference type="PROSITE" id="PS51257">
    <property type="entry name" value="PROKAR_LIPOPROTEIN"/>
    <property type="match status" value="1"/>
</dbReference>
<proteinExistence type="predicted"/>
<keyword evidence="3" id="KW-1185">Reference proteome</keyword>
<evidence type="ECO:0000256" key="1">
    <source>
        <dbReference type="SAM" id="SignalP"/>
    </source>
</evidence>
<dbReference type="Proteomes" id="UP000628854">
    <property type="component" value="Unassembled WGS sequence"/>
</dbReference>
<evidence type="ECO:0000313" key="3">
    <source>
        <dbReference type="Proteomes" id="UP000628854"/>
    </source>
</evidence>
<evidence type="ECO:0008006" key="4">
    <source>
        <dbReference type="Google" id="ProtNLM"/>
    </source>
</evidence>
<name>A0ABQ1JYA1_9PROT</name>
<accession>A0ABQ1JYA1</accession>